<dbReference type="AlphaFoldDB" id="A0A411YHQ4"/>
<organism evidence="1 2">
    <name type="scientific">Egibacter rhizosphaerae</name>
    <dbReference type="NCBI Taxonomy" id="1670831"/>
    <lineage>
        <taxon>Bacteria</taxon>
        <taxon>Bacillati</taxon>
        <taxon>Actinomycetota</taxon>
        <taxon>Nitriliruptoria</taxon>
        <taxon>Egibacterales</taxon>
        <taxon>Egibacteraceae</taxon>
        <taxon>Egibacter</taxon>
    </lineage>
</organism>
<accession>A0A411YHQ4</accession>
<keyword evidence="2" id="KW-1185">Reference proteome</keyword>
<dbReference type="KEGG" id="erz:ER308_15040"/>
<proteinExistence type="predicted"/>
<dbReference type="EMBL" id="CP036402">
    <property type="protein sequence ID" value="QBI20747.1"/>
    <property type="molecule type" value="Genomic_DNA"/>
</dbReference>
<dbReference type="Proteomes" id="UP000291469">
    <property type="component" value="Chromosome"/>
</dbReference>
<dbReference type="RefSeq" id="WP_131155740.1">
    <property type="nucleotide sequence ID" value="NZ_CP036402.1"/>
</dbReference>
<sequence length="82" mass="9027">MSETRTPIPIDSALYERAALAAAEDGVDASELVEEALRRTLAIRALGRLQDGSSWRERPEDEVMRMVVGEQAAARDERGRAS</sequence>
<name>A0A411YHQ4_9ACTN</name>
<evidence type="ECO:0000313" key="2">
    <source>
        <dbReference type="Proteomes" id="UP000291469"/>
    </source>
</evidence>
<gene>
    <name evidence="1" type="ORF">ER308_15040</name>
</gene>
<protein>
    <submittedName>
        <fullName evidence="1">Uncharacterized protein</fullName>
    </submittedName>
</protein>
<evidence type="ECO:0000313" key="1">
    <source>
        <dbReference type="EMBL" id="QBI20747.1"/>
    </source>
</evidence>
<reference evidence="1 2" key="1">
    <citation type="submission" date="2019-01" db="EMBL/GenBank/DDBJ databases">
        <title>Egibacter rhizosphaerae EGI 80759T.</title>
        <authorList>
            <person name="Chen D.-D."/>
            <person name="Tian Y."/>
            <person name="Jiao J.-Y."/>
            <person name="Zhang X.-T."/>
            <person name="Zhang Y.-G."/>
            <person name="Zhang Y."/>
            <person name="Xiao M."/>
            <person name="Shu W.-S."/>
            <person name="Li W.-J."/>
        </authorList>
    </citation>
    <scope>NUCLEOTIDE SEQUENCE [LARGE SCALE GENOMIC DNA]</scope>
    <source>
        <strain evidence="1 2">EGI 80759</strain>
    </source>
</reference>